<evidence type="ECO:0000256" key="1">
    <source>
        <dbReference type="SAM" id="SignalP"/>
    </source>
</evidence>
<feature type="domain" description="Transglycosylase SLT" evidence="2">
    <location>
        <begin position="125"/>
        <end position="190"/>
    </location>
</feature>
<feature type="signal peptide" evidence="1">
    <location>
        <begin position="1"/>
        <end position="21"/>
    </location>
</feature>
<dbReference type="AlphaFoldDB" id="A0A7G1KSC8"/>
<dbReference type="Proteomes" id="UP000516173">
    <property type="component" value="Chromosome"/>
</dbReference>
<dbReference type="Pfam" id="PF01464">
    <property type="entry name" value="SLT"/>
    <property type="match status" value="1"/>
</dbReference>
<evidence type="ECO:0000259" key="2">
    <source>
        <dbReference type="Pfam" id="PF01464"/>
    </source>
</evidence>
<name>A0A7G1KSC8_9NOCA</name>
<feature type="chain" id="PRO_5039466038" description="Transglycosylase SLT domain-containing protein" evidence="1">
    <location>
        <begin position="22"/>
        <end position="198"/>
    </location>
</feature>
<dbReference type="InterPro" id="IPR023346">
    <property type="entry name" value="Lysozyme-like_dom_sf"/>
</dbReference>
<dbReference type="SUPFAM" id="SSF53955">
    <property type="entry name" value="Lysozyme-like"/>
    <property type="match status" value="1"/>
</dbReference>
<accession>A0A7G1KSC8</accession>
<evidence type="ECO:0000313" key="3">
    <source>
        <dbReference type="EMBL" id="BCK58060.1"/>
    </source>
</evidence>
<proteinExistence type="predicted"/>
<dbReference type="KEGG" id="nwl:NWFMUON74_58320"/>
<sequence length="198" mass="20596">MRWVGRIAVAALLTGALTVCAAVAAADDGISLSPRAPACAAVGDPHAPVPAAEVAESIAAAAARPATTAAGAPGPDICAGRTPAGSSVTDLIGMGLGVVLPAFRLAPKTMARFIVPPHQFPAFDNIITRESGWNTFAINPESGAYGLGQALPAHKMSTHGPDWCCNPVTQIRWTYDYMNQRYGGPDGAWAFWQSHGWY</sequence>
<dbReference type="EMBL" id="AP023396">
    <property type="protein sequence ID" value="BCK58060.1"/>
    <property type="molecule type" value="Genomic_DNA"/>
</dbReference>
<dbReference type="InterPro" id="IPR008258">
    <property type="entry name" value="Transglycosylase_SLT_dom_1"/>
</dbReference>
<dbReference type="Gene3D" id="1.10.530.10">
    <property type="match status" value="1"/>
</dbReference>
<reference evidence="3 4" key="1">
    <citation type="submission" date="2020-08" db="EMBL/GenBank/DDBJ databases">
        <title>Genome Sequencing of Nocardia wallacei strain FMUON74 and assembly.</title>
        <authorList>
            <person name="Toyokawa M."/>
            <person name="Uesaka K."/>
        </authorList>
    </citation>
    <scope>NUCLEOTIDE SEQUENCE [LARGE SCALE GENOMIC DNA]</scope>
    <source>
        <strain evidence="3 4">FMUON74</strain>
    </source>
</reference>
<keyword evidence="1" id="KW-0732">Signal</keyword>
<organism evidence="3 4">
    <name type="scientific">Nocardia wallacei</name>
    <dbReference type="NCBI Taxonomy" id="480035"/>
    <lineage>
        <taxon>Bacteria</taxon>
        <taxon>Bacillati</taxon>
        <taxon>Actinomycetota</taxon>
        <taxon>Actinomycetes</taxon>
        <taxon>Mycobacteriales</taxon>
        <taxon>Nocardiaceae</taxon>
        <taxon>Nocardia</taxon>
    </lineage>
</organism>
<protein>
    <recommendedName>
        <fullName evidence="2">Transglycosylase SLT domain-containing protein</fullName>
    </recommendedName>
</protein>
<keyword evidence="4" id="KW-1185">Reference proteome</keyword>
<gene>
    <name evidence="3" type="ORF">NWFMUON74_58320</name>
</gene>
<evidence type="ECO:0000313" key="4">
    <source>
        <dbReference type="Proteomes" id="UP000516173"/>
    </source>
</evidence>